<proteinExistence type="predicted"/>
<feature type="domain" description="Phage capsid-like C-terminal" evidence="2">
    <location>
        <begin position="154"/>
        <end position="371"/>
    </location>
</feature>
<dbReference type="Gene3D" id="3.30.2400.10">
    <property type="entry name" value="Major capsid protein gp5"/>
    <property type="match status" value="1"/>
</dbReference>
<gene>
    <name evidence="3" type="ORF">ATL40_0752</name>
</gene>
<dbReference type="InterPro" id="IPR024455">
    <property type="entry name" value="Phage_capsid"/>
</dbReference>
<dbReference type="NCBIfam" id="TIGR01554">
    <property type="entry name" value="major_cap_HK97"/>
    <property type="match status" value="1"/>
</dbReference>
<evidence type="ECO:0000256" key="1">
    <source>
        <dbReference type="ARBA" id="ARBA00004328"/>
    </source>
</evidence>
<dbReference type="Gene3D" id="3.30.2320.10">
    <property type="entry name" value="hypothetical protein PF0899 domain"/>
    <property type="match status" value="1"/>
</dbReference>
<dbReference type="AlphaFoldDB" id="A0A2A9CYW4"/>
<accession>A0A2A9CYW4</accession>
<comment type="subcellular location">
    <subcellularLocation>
        <location evidence="1">Virion</location>
    </subcellularLocation>
</comment>
<organism evidence="3 4">
    <name type="scientific">Serinibacter salmoneus</name>
    <dbReference type="NCBI Taxonomy" id="556530"/>
    <lineage>
        <taxon>Bacteria</taxon>
        <taxon>Bacillati</taxon>
        <taxon>Actinomycetota</taxon>
        <taxon>Actinomycetes</taxon>
        <taxon>Micrococcales</taxon>
        <taxon>Beutenbergiaceae</taxon>
        <taxon>Serinibacter</taxon>
    </lineage>
</organism>
<keyword evidence="4" id="KW-1185">Reference proteome</keyword>
<dbReference type="Pfam" id="PF05065">
    <property type="entry name" value="Phage_capsid"/>
    <property type="match status" value="1"/>
</dbReference>
<dbReference type="EMBL" id="PDJD01000001">
    <property type="protein sequence ID" value="PFG19195.1"/>
    <property type="molecule type" value="Genomic_DNA"/>
</dbReference>
<evidence type="ECO:0000259" key="2">
    <source>
        <dbReference type="Pfam" id="PF05065"/>
    </source>
</evidence>
<dbReference type="SUPFAM" id="SSF56563">
    <property type="entry name" value="Major capsid protein gp5"/>
    <property type="match status" value="1"/>
</dbReference>
<evidence type="ECO:0000313" key="3">
    <source>
        <dbReference type="EMBL" id="PFG19195.1"/>
    </source>
</evidence>
<dbReference type="Proteomes" id="UP000224915">
    <property type="component" value="Unassembled WGS sequence"/>
</dbReference>
<dbReference type="InterPro" id="IPR054612">
    <property type="entry name" value="Phage_capsid-like_C"/>
</dbReference>
<dbReference type="OrthoDB" id="8444243at2"/>
<name>A0A2A9CYW4_9MICO</name>
<protein>
    <submittedName>
        <fullName evidence="3">HK97 family phage major capsid protein</fullName>
    </submittedName>
</protein>
<reference evidence="3 4" key="1">
    <citation type="submission" date="2017-10" db="EMBL/GenBank/DDBJ databases">
        <title>Sequencing the genomes of 1000 actinobacteria strains.</title>
        <authorList>
            <person name="Klenk H.-P."/>
        </authorList>
    </citation>
    <scope>NUCLEOTIDE SEQUENCE [LARGE SCALE GENOMIC DNA]</scope>
    <source>
        <strain evidence="3 4">DSM 21801</strain>
    </source>
</reference>
<evidence type="ECO:0000313" key="4">
    <source>
        <dbReference type="Proteomes" id="UP000224915"/>
    </source>
</evidence>
<dbReference type="RefSeq" id="WP_098468355.1">
    <property type="nucleotide sequence ID" value="NZ_PDJD01000001.1"/>
</dbReference>
<sequence length="376" mass="39896">MNLKEQREAAFKAAEALIEKVKAGDESAVPEAEAKIAEVKALNEKMERAAEGDALIAQIKSMGAPDGRDATKRLDFKGFGSQIAASMHRTSEDMGRKSLVASGESIAPLPVTYEELTREATRRPTRLAEAIPLAQREESIYAFVRSASVSEPGGAGVVAPGNLKPRRALALEREESRLRVVAVLSDPIDKYLLADRSNVGTWVEQQLAAALADELENQVLAGDGTGENFTGIANTSGIQTQAYATDPLITVQAGISKLLADGVSPAFVGLSPADWLSIQTTRNASGNFDVGGPIDATAQRLWGVPVVVAPGVTDGEGYVIGEQSVVLSTDQSGVHVEWGTSSDMFERNQLMARVEGRFNLDVTLPRGIVKLALTAA</sequence>
<comment type="caution">
    <text evidence="3">The sequence shown here is derived from an EMBL/GenBank/DDBJ whole genome shotgun (WGS) entry which is preliminary data.</text>
</comment>